<protein>
    <submittedName>
        <fullName evidence="2">ABC transmembrane type-1 domain-containing protein</fullName>
    </submittedName>
</protein>
<dbReference type="WBParaSite" id="RSKR_0000813200.1">
    <property type="protein sequence ID" value="RSKR_0000813200.1"/>
    <property type="gene ID" value="RSKR_0000813200"/>
</dbReference>
<dbReference type="Proteomes" id="UP000095286">
    <property type="component" value="Unplaced"/>
</dbReference>
<evidence type="ECO:0000313" key="1">
    <source>
        <dbReference type="Proteomes" id="UP000095286"/>
    </source>
</evidence>
<proteinExistence type="predicted"/>
<accession>A0AC35U735</accession>
<reference evidence="2" key="1">
    <citation type="submission" date="2016-11" db="UniProtKB">
        <authorList>
            <consortium name="WormBaseParasite"/>
        </authorList>
    </citation>
    <scope>IDENTIFICATION</scope>
    <source>
        <strain evidence="2">KR3021</strain>
    </source>
</reference>
<name>A0AC35U735_9BILA</name>
<sequence length="865" mass="95887">MLGCFVGYECSDTGKCALIKKKTKILSGTKLQSLENMNSDIAIVDKKLILKVSSDDVTGLASTLPPEVNLFNRNYRPSPIISPDFLFKQCCTDRNIPESCQSKCTYVNYTKETIMQMYLGRDECPLQFARELHFCAAQGSDHTKCCKNRGVDSTLAKDKCLVFCDQRPGSVAILDNTHIHCYMQFENIKECFASRMRGMTLLSTLKIASFAGKESTKCLLKDLIKAKNVWINQPQRIDKIRNVFKLTGISLGTFAAFAKKTHCYSKKSSLRKEDTKEVVVSEYNATAADLWLILKPVIHWLLGATICVIFVAYFNIQIPMMLGKLVNIIAEYLGSKDTTHFQNIQPIGLKLFSFYVAQSIFTFAYIFFISMMGEQMATDMRLKLFSHLLHHDLGFYDAQRTSELGDRLNYDVQEFKSSFKLAVSQGLKTFAQTGGCIISMYMTSVKMTMITLGALPLIILVGTACSALLRTLSRAAQAQSAKASAIAGEAFSHIKTVKAFAMEDIEYEAYKEELMKAQLLNQTLGAGIGLFQGATNLFLNGIVLTVLYGGSKLILSNSLTPGDLMSFLVTSQTIQRSLSQFSVVSGSAVRGWSAYSRVFEHLHIEPKLLAGTTIIPHHALYGEIEFKDVHFSYETRENHKVLDGLNLKLAHGSITALCGPSGNGKSTIAGLIERFYDPVSGTVTLDGHDLKNLDPYWLRGKIIAYISQEPVLFHGTIEENIKFGKLDATDAEVQHAATLANAHQFIEEFPDGYKTKVGERGASLSSGQRARVCIARAIISDKPILILDEPTAALDEENQKMVTEAIENASKNRTVLVIAHRISTLKNASNIVVIKNKNVTEQGTHAQLMKAKGFYYNSVRSQDVS</sequence>
<organism evidence="1 2">
    <name type="scientific">Rhabditophanes sp. KR3021</name>
    <dbReference type="NCBI Taxonomy" id="114890"/>
    <lineage>
        <taxon>Eukaryota</taxon>
        <taxon>Metazoa</taxon>
        <taxon>Ecdysozoa</taxon>
        <taxon>Nematoda</taxon>
        <taxon>Chromadorea</taxon>
        <taxon>Rhabditida</taxon>
        <taxon>Tylenchina</taxon>
        <taxon>Panagrolaimomorpha</taxon>
        <taxon>Strongyloidoidea</taxon>
        <taxon>Alloionematidae</taxon>
        <taxon>Rhabditophanes</taxon>
    </lineage>
</organism>
<evidence type="ECO:0000313" key="2">
    <source>
        <dbReference type="WBParaSite" id="RSKR_0000813200.1"/>
    </source>
</evidence>